<reference evidence="7 8" key="1">
    <citation type="journal article" date="2013" name="BMC Genomics">
        <title>The miniature genome of a carnivorous plant Genlisea aurea contains a low number of genes and short non-coding sequences.</title>
        <authorList>
            <person name="Leushkin E.V."/>
            <person name="Sutormin R.A."/>
            <person name="Nabieva E.R."/>
            <person name="Penin A.A."/>
            <person name="Kondrashov A.S."/>
            <person name="Logacheva M.D."/>
        </authorList>
    </citation>
    <scope>NUCLEOTIDE SEQUENCE [LARGE SCALE GENOMIC DNA]</scope>
</reference>
<keyword evidence="8" id="KW-1185">Reference proteome</keyword>
<organism evidence="7 8">
    <name type="scientific">Genlisea aurea</name>
    <dbReference type="NCBI Taxonomy" id="192259"/>
    <lineage>
        <taxon>Eukaryota</taxon>
        <taxon>Viridiplantae</taxon>
        <taxon>Streptophyta</taxon>
        <taxon>Embryophyta</taxon>
        <taxon>Tracheophyta</taxon>
        <taxon>Spermatophyta</taxon>
        <taxon>Magnoliopsida</taxon>
        <taxon>eudicotyledons</taxon>
        <taxon>Gunneridae</taxon>
        <taxon>Pentapetalae</taxon>
        <taxon>asterids</taxon>
        <taxon>lamiids</taxon>
        <taxon>Lamiales</taxon>
        <taxon>Lentibulariaceae</taxon>
        <taxon>Genlisea</taxon>
    </lineage>
</organism>
<feature type="binding site" evidence="6">
    <location>
        <position position="161"/>
    </location>
    <ligand>
        <name>Ca(2+)</name>
        <dbReference type="ChEBI" id="CHEBI:29108"/>
        <label>1</label>
    </ligand>
</feature>
<evidence type="ECO:0000313" key="7">
    <source>
        <dbReference type="EMBL" id="EPS58326.1"/>
    </source>
</evidence>
<dbReference type="InterPro" id="IPR009118">
    <property type="entry name" value="AnnexinD_plant"/>
</dbReference>
<dbReference type="PRINTS" id="PR01814">
    <property type="entry name" value="ANNEXINPLANT"/>
</dbReference>
<dbReference type="PANTHER" id="PTHR10502">
    <property type="entry name" value="ANNEXIN"/>
    <property type="match status" value="1"/>
</dbReference>
<feature type="binding site" evidence="6">
    <location>
        <position position="155"/>
    </location>
    <ligand>
        <name>Ca(2+)</name>
        <dbReference type="ChEBI" id="CHEBI:29108"/>
        <label>1</label>
    </ligand>
</feature>
<feature type="non-terminal residue" evidence="7">
    <location>
        <position position="1"/>
    </location>
</feature>
<dbReference type="OrthoDB" id="37886at2759"/>
<evidence type="ECO:0000256" key="3">
    <source>
        <dbReference type="ARBA" id="ARBA00022837"/>
    </source>
</evidence>
<dbReference type="Pfam" id="PF00191">
    <property type="entry name" value="Annexin"/>
    <property type="match status" value="2"/>
</dbReference>
<comment type="caution">
    <text evidence="7">The sequence shown here is derived from an EMBL/GenBank/DDBJ whole genome shotgun (WGS) entry which is preliminary data.</text>
</comment>
<feature type="binding site" evidence="6">
    <location>
        <position position="156"/>
    </location>
    <ligand>
        <name>Ca(2+)</name>
        <dbReference type="ChEBI" id="CHEBI:29108"/>
        <label>1</label>
    </ligand>
</feature>
<dbReference type="GO" id="GO:0001786">
    <property type="term" value="F:phosphatidylserine binding"/>
    <property type="evidence" value="ECO:0007669"/>
    <property type="project" value="TreeGrafter"/>
</dbReference>
<keyword evidence="3 6" id="KW-0106">Calcium</keyword>
<dbReference type="PANTHER" id="PTHR10502:SF104">
    <property type="entry name" value="ANNEXIN D1"/>
    <property type="match status" value="1"/>
</dbReference>
<evidence type="ECO:0000256" key="5">
    <source>
        <dbReference type="ARBA" id="ARBA00023302"/>
    </source>
</evidence>
<evidence type="ECO:0000256" key="2">
    <source>
        <dbReference type="ARBA" id="ARBA00022737"/>
    </source>
</evidence>
<evidence type="ECO:0008006" key="9">
    <source>
        <dbReference type="Google" id="ProtNLM"/>
    </source>
</evidence>
<protein>
    <recommendedName>
        <fullName evidence="9">Annexin</fullName>
    </recommendedName>
</protein>
<evidence type="ECO:0000256" key="6">
    <source>
        <dbReference type="PIRSR" id="PIRSR609118-1"/>
    </source>
</evidence>
<dbReference type="PROSITE" id="PS00223">
    <property type="entry name" value="ANNEXIN_1"/>
    <property type="match status" value="1"/>
</dbReference>
<dbReference type="Gene3D" id="1.10.220.10">
    <property type="entry name" value="Annexin"/>
    <property type="match status" value="2"/>
</dbReference>
<evidence type="ECO:0000256" key="4">
    <source>
        <dbReference type="ARBA" id="ARBA00023216"/>
    </source>
</evidence>
<dbReference type="FunFam" id="1.10.220.10:FF:000001">
    <property type="entry name" value="Annexin"/>
    <property type="match status" value="1"/>
</dbReference>
<dbReference type="EMBL" id="AUSU01009328">
    <property type="protein sequence ID" value="EPS58326.1"/>
    <property type="molecule type" value="Genomic_DNA"/>
</dbReference>
<dbReference type="InterPro" id="IPR018502">
    <property type="entry name" value="Annexin_repeat"/>
</dbReference>
<dbReference type="GO" id="GO:0009414">
    <property type="term" value="P:response to water deprivation"/>
    <property type="evidence" value="ECO:0007669"/>
    <property type="project" value="TreeGrafter"/>
</dbReference>
<dbReference type="GO" id="GO:0005509">
    <property type="term" value="F:calcium ion binding"/>
    <property type="evidence" value="ECO:0007669"/>
    <property type="project" value="InterPro"/>
</dbReference>
<feature type="binding site" evidence="6">
    <location>
        <position position="153"/>
    </location>
    <ligand>
        <name>Ca(2+)</name>
        <dbReference type="ChEBI" id="CHEBI:29108"/>
        <label>1</label>
    </ligand>
</feature>
<dbReference type="InterPro" id="IPR018252">
    <property type="entry name" value="Annexin_repeat_CS"/>
</dbReference>
<dbReference type="PROSITE" id="PS51897">
    <property type="entry name" value="ANNEXIN_2"/>
    <property type="match status" value="1"/>
</dbReference>
<dbReference type="GO" id="GO:0005737">
    <property type="term" value="C:cytoplasm"/>
    <property type="evidence" value="ECO:0007669"/>
    <property type="project" value="TreeGrafter"/>
</dbReference>
<dbReference type="SUPFAM" id="SSF47874">
    <property type="entry name" value="Annexin"/>
    <property type="match status" value="1"/>
</dbReference>
<sequence length="170" mass="19394">HHSNGEFRKLLVPLVSSYRYGGEDVDLSLAKSEAKLLHEKDCASDDFIRIVTTRSKPQLNATLNQYNDLFQNDIIKELEGKEEEFVATVREAMECLVRPVEYFEKAVREAVARRGTDEGALTRVVATRVEVDMQLIKDEYLKRNSVPLHQAIAKDTHGDYEKMLLTLIGQ</sequence>
<evidence type="ECO:0000313" key="8">
    <source>
        <dbReference type="Proteomes" id="UP000015453"/>
    </source>
</evidence>
<dbReference type="GO" id="GO:0009651">
    <property type="term" value="P:response to salt stress"/>
    <property type="evidence" value="ECO:0007669"/>
    <property type="project" value="TreeGrafter"/>
</dbReference>
<dbReference type="GO" id="GO:0009409">
    <property type="term" value="P:response to cold"/>
    <property type="evidence" value="ECO:0007669"/>
    <property type="project" value="TreeGrafter"/>
</dbReference>
<keyword evidence="2" id="KW-0677">Repeat</keyword>
<dbReference type="GO" id="GO:0005886">
    <property type="term" value="C:plasma membrane"/>
    <property type="evidence" value="ECO:0007669"/>
    <property type="project" value="TreeGrafter"/>
</dbReference>
<name>S8C1L6_9LAMI</name>
<evidence type="ECO:0000256" key="1">
    <source>
        <dbReference type="ARBA" id="ARBA00022723"/>
    </source>
</evidence>
<accession>S8C1L6</accession>
<feature type="binding site" evidence="6">
    <location>
        <position position="115"/>
    </location>
    <ligand>
        <name>Ca(2+)</name>
        <dbReference type="ChEBI" id="CHEBI:29108"/>
        <label>1</label>
    </ligand>
</feature>
<proteinExistence type="predicted"/>
<dbReference type="Proteomes" id="UP000015453">
    <property type="component" value="Unassembled WGS sequence"/>
</dbReference>
<feature type="binding site" evidence="6">
    <location>
        <position position="113"/>
    </location>
    <ligand>
        <name>Ca(2+)</name>
        <dbReference type="ChEBI" id="CHEBI:29108"/>
        <label>1</label>
    </ligand>
</feature>
<dbReference type="GO" id="GO:0009408">
    <property type="term" value="P:response to heat"/>
    <property type="evidence" value="ECO:0007669"/>
    <property type="project" value="TreeGrafter"/>
</dbReference>
<dbReference type="InterPro" id="IPR037104">
    <property type="entry name" value="Annexin_sf"/>
</dbReference>
<dbReference type="SMART" id="SM00335">
    <property type="entry name" value="ANX"/>
    <property type="match status" value="2"/>
</dbReference>
<dbReference type="GO" id="GO:0005544">
    <property type="term" value="F:calcium-dependent phospholipid binding"/>
    <property type="evidence" value="ECO:0007669"/>
    <property type="project" value="UniProtKB-KW"/>
</dbReference>
<gene>
    <name evidence="7" type="ORF">M569_16489</name>
</gene>
<keyword evidence="1 6" id="KW-0479">Metal-binding</keyword>
<keyword evidence="5" id="KW-0111">Calcium/phospholipid-binding</keyword>
<dbReference type="AlphaFoldDB" id="S8C1L6"/>
<keyword evidence="4" id="KW-0041">Annexin</keyword>